<dbReference type="AlphaFoldDB" id="A0A7X8TJ85"/>
<dbReference type="GO" id="GO:0016747">
    <property type="term" value="F:acyltransferase activity, transferring groups other than amino-acyl groups"/>
    <property type="evidence" value="ECO:0007669"/>
    <property type="project" value="InterPro"/>
</dbReference>
<dbReference type="InterPro" id="IPR002731">
    <property type="entry name" value="ATPase_BadF"/>
</dbReference>
<comment type="caution">
    <text evidence="2">The sequence shown here is derived from an EMBL/GenBank/DDBJ whole genome shotgun (WGS) entry which is preliminary data.</text>
</comment>
<dbReference type="SUPFAM" id="SSF55729">
    <property type="entry name" value="Acyl-CoA N-acyltransferases (Nat)"/>
    <property type="match status" value="1"/>
</dbReference>
<dbReference type="InterPro" id="IPR043129">
    <property type="entry name" value="ATPase_NBD"/>
</dbReference>
<name>A0A7X8TJ85_9MICC</name>
<gene>
    <name evidence="2" type="ORF">HGQ17_06985</name>
</gene>
<dbReference type="Gene3D" id="3.40.630.30">
    <property type="match status" value="1"/>
</dbReference>
<organism evidence="2 3">
    <name type="scientific">Nesterenkonia sedimenti</name>
    <dbReference type="NCBI Taxonomy" id="1463632"/>
    <lineage>
        <taxon>Bacteria</taxon>
        <taxon>Bacillati</taxon>
        <taxon>Actinomycetota</taxon>
        <taxon>Actinomycetes</taxon>
        <taxon>Micrococcales</taxon>
        <taxon>Micrococcaceae</taxon>
        <taxon>Nesterenkonia</taxon>
    </lineage>
</organism>
<accession>A0A7X8TJ85</accession>
<dbReference type="PROSITE" id="PS51186">
    <property type="entry name" value="GNAT"/>
    <property type="match status" value="1"/>
</dbReference>
<dbReference type="PANTHER" id="PTHR43190:SF3">
    <property type="entry name" value="N-ACETYL-D-GLUCOSAMINE KINASE"/>
    <property type="match status" value="1"/>
</dbReference>
<feature type="domain" description="N-acetyltransferase" evidence="1">
    <location>
        <begin position="394"/>
        <end position="529"/>
    </location>
</feature>
<dbReference type="RefSeq" id="WP_168887247.1">
    <property type="nucleotide sequence ID" value="NZ_JABAHY010000005.1"/>
</dbReference>
<sequence length="530" mass="55729">MNTHIRPPAVLGLDIGGTSSRAAVMTPSYEVLNLVTGPGANLRSSAGDLPAQLTEVFRAVLREVAVDIQAVVAGVAGAGAAGMPAAQDLLSAAAAEAGLQAPMQVVPDPVIAFAAGSPDPDGALLLAGTGAIAASYRGFTQTQRADGLGWKLGDIGGGIWLALEGLRAAAAALDNRGAPTSLTEAALELTQEIGPSSGDPRQDLIRLLDKRSPAELGAFARRVTEEAEAGDPTASAITEGAAAGLLQTLSAVDDGESPVVLAGSVLTSPGPIRQRITETLGARARDAAQPVIGALRLAARAAGWPLPWVTDIALPEAAGHIQHGHIQQRSIHIDHYRQEDHRQLYEICLRTGDSGEDATGIYQDPDLLGHLYLGAYLQHSPELARVLRSPEGLAVGYCVGVADTTAFERWCEQHWWPQLRRRYPLPVQEDESADARLIRKIHNPPRTTQPWLAEHPAHLHIDLLPEAQGGGNGAKLLRSVLAALTEAGAAGVHLGVGARNVRAIGFYEHMGLRTLEHLPWGLTMGTRLTV</sequence>
<dbReference type="SUPFAM" id="SSF53067">
    <property type="entry name" value="Actin-like ATPase domain"/>
    <property type="match status" value="2"/>
</dbReference>
<evidence type="ECO:0000313" key="3">
    <source>
        <dbReference type="Proteomes" id="UP000523139"/>
    </source>
</evidence>
<keyword evidence="2" id="KW-0808">Transferase</keyword>
<dbReference type="InterPro" id="IPR000182">
    <property type="entry name" value="GNAT_dom"/>
</dbReference>
<dbReference type="InterPro" id="IPR016181">
    <property type="entry name" value="Acyl_CoA_acyltransferase"/>
</dbReference>
<dbReference type="EMBL" id="JABAHY010000005">
    <property type="protein sequence ID" value="NLS09753.1"/>
    <property type="molecule type" value="Genomic_DNA"/>
</dbReference>
<dbReference type="Pfam" id="PF01869">
    <property type="entry name" value="BcrAD_BadFG"/>
    <property type="match status" value="1"/>
</dbReference>
<evidence type="ECO:0000313" key="2">
    <source>
        <dbReference type="EMBL" id="NLS09753.1"/>
    </source>
</evidence>
<proteinExistence type="predicted"/>
<dbReference type="Gene3D" id="3.30.420.40">
    <property type="match status" value="2"/>
</dbReference>
<dbReference type="Pfam" id="PF00583">
    <property type="entry name" value="Acetyltransf_1"/>
    <property type="match status" value="1"/>
</dbReference>
<protein>
    <submittedName>
        <fullName evidence="2">GNAT family N-acetyltransferase</fullName>
    </submittedName>
</protein>
<keyword evidence="3" id="KW-1185">Reference proteome</keyword>
<evidence type="ECO:0000259" key="1">
    <source>
        <dbReference type="PROSITE" id="PS51186"/>
    </source>
</evidence>
<dbReference type="PANTHER" id="PTHR43190">
    <property type="entry name" value="N-ACETYL-D-GLUCOSAMINE KINASE"/>
    <property type="match status" value="1"/>
</dbReference>
<reference evidence="2 3" key="1">
    <citation type="submission" date="2020-04" db="EMBL/GenBank/DDBJ databases">
        <title>Nesterenkonia sp. nov., isolated from marine sediment.</title>
        <authorList>
            <person name="Zhang G."/>
        </authorList>
    </citation>
    <scope>NUCLEOTIDE SEQUENCE [LARGE SCALE GENOMIC DNA]</scope>
    <source>
        <strain evidence="2 3">MY13</strain>
    </source>
</reference>
<dbReference type="InterPro" id="IPR052519">
    <property type="entry name" value="Euk-type_GlcNAc_Kinase"/>
</dbReference>
<dbReference type="Proteomes" id="UP000523139">
    <property type="component" value="Unassembled WGS sequence"/>
</dbReference>